<evidence type="ECO:0000256" key="1">
    <source>
        <dbReference type="PROSITE-ProRule" id="PRU00169"/>
    </source>
</evidence>
<keyword evidence="4" id="KW-1185">Reference proteome</keyword>
<evidence type="ECO:0000259" key="2">
    <source>
        <dbReference type="PROSITE" id="PS50110"/>
    </source>
</evidence>
<dbReference type="Pfam" id="PF00072">
    <property type="entry name" value="Response_reg"/>
    <property type="match status" value="1"/>
</dbReference>
<evidence type="ECO:0000313" key="3">
    <source>
        <dbReference type="EMBL" id="GGH74073.1"/>
    </source>
</evidence>
<dbReference type="GO" id="GO:0000160">
    <property type="term" value="P:phosphorelay signal transduction system"/>
    <property type="evidence" value="ECO:0007669"/>
    <property type="project" value="InterPro"/>
</dbReference>
<feature type="modified residue" description="4-aspartylphosphate" evidence="1">
    <location>
        <position position="54"/>
    </location>
</feature>
<gene>
    <name evidence="3" type="ORF">GCM10011379_36300</name>
</gene>
<dbReference type="PROSITE" id="PS50110">
    <property type="entry name" value="RESPONSE_REGULATORY"/>
    <property type="match status" value="1"/>
</dbReference>
<dbReference type="Gene3D" id="3.40.50.2300">
    <property type="match status" value="1"/>
</dbReference>
<dbReference type="InterPro" id="IPR011006">
    <property type="entry name" value="CheY-like_superfamily"/>
</dbReference>
<keyword evidence="1" id="KW-0597">Phosphoprotein</keyword>
<dbReference type="SMART" id="SM00448">
    <property type="entry name" value="REC"/>
    <property type="match status" value="1"/>
</dbReference>
<feature type="domain" description="Response regulatory" evidence="2">
    <location>
        <begin position="2"/>
        <end position="121"/>
    </location>
</feature>
<accession>A0A917J3E6</accession>
<dbReference type="InterPro" id="IPR001789">
    <property type="entry name" value="Sig_transdc_resp-reg_receiver"/>
</dbReference>
<organism evidence="3 4">
    <name type="scientific">Filimonas zeae</name>
    <dbReference type="NCBI Taxonomy" id="1737353"/>
    <lineage>
        <taxon>Bacteria</taxon>
        <taxon>Pseudomonadati</taxon>
        <taxon>Bacteroidota</taxon>
        <taxon>Chitinophagia</taxon>
        <taxon>Chitinophagales</taxon>
        <taxon>Chitinophagaceae</taxon>
        <taxon>Filimonas</taxon>
    </lineage>
</organism>
<sequence>MEFLLIDDDADDRQLFKEALEAADASVECREAAGGEEAFHQLEKGQEPDLIFLDINLPVMNGWEFLKKLKQRDQLREIPVVIYSTSSHQRDKEIADKLGATCFITKPDQYRQIRQLLANIVQHLKHHTIASLSQAIGC</sequence>
<protein>
    <submittedName>
        <fullName evidence="3">Response regulator</fullName>
    </submittedName>
</protein>
<dbReference type="InterPro" id="IPR052893">
    <property type="entry name" value="TCS_response_regulator"/>
</dbReference>
<evidence type="ECO:0000313" key="4">
    <source>
        <dbReference type="Proteomes" id="UP000627292"/>
    </source>
</evidence>
<dbReference type="AlphaFoldDB" id="A0A917J3E6"/>
<dbReference type="PANTHER" id="PTHR44520:SF2">
    <property type="entry name" value="RESPONSE REGULATOR RCP1"/>
    <property type="match status" value="1"/>
</dbReference>
<dbReference type="SUPFAM" id="SSF52172">
    <property type="entry name" value="CheY-like"/>
    <property type="match status" value="1"/>
</dbReference>
<dbReference type="PANTHER" id="PTHR44520">
    <property type="entry name" value="RESPONSE REGULATOR RCP1-RELATED"/>
    <property type="match status" value="1"/>
</dbReference>
<reference evidence="3" key="2">
    <citation type="submission" date="2020-09" db="EMBL/GenBank/DDBJ databases">
        <authorList>
            <person name="Sun Q."/>
            <person name="Zhou Y."/>
        </authorList>
    </citation>
    <scope>NUCLEOTIDE SEQUENCE</scope>
    <source>
        <strain evidence="3">CGMCC 1.15290</strain>
    </source>
</reference>
<dbReference type="Proteomes" id="UP000627292">
    <property type="component" value="Unassembled WGS sequence"/>
</dbReference>
<dbReference type="EMBL" id="BMIB01000003">
    <property type="protein sequence ID" value="GGH74073.1"/>
    <property type="molecule type" value="Genomic_DNA"/>
</dbReference>
<comment type="caution">
    <text evidence="3">The sequence shown here is derived from an EMBL/GenBank/DDBJ whole genome shotgun (WGS) entry which is preliminary data.</text>
</comment>
<dbReference type="RefSeq" id="WP_188954858.1">
    <property type="nucleotide sequence ID" value="NZ_BMIB01000003.1"/>
</dbReference>
<name>A0A917J3E6_9BACT</name>
<proteinExistence type="predicted"/>
<reference evidence="3" key="1">
    <citation type="journal article" date="2014" name="Int. J. Syst. Evol. Microbiol.">
        <title>Complete genome sequence of Corynebacterium casei LMG S-19264T (=DSM 44701T), isolated from a smear-ripened cheese.</title>
        <authorList>
            <consortium name="US DOE Joint Genome Institute (JGI-PGF)"/>
            <person name="Walter F."/>
            <person name="Albersmeier A."/>
            <person name="Kalinowski J."/>
            <person name="Ruckert C."/>
        </authorList>
    </citation>
    <scope>NUCLEOTIDE SEQUENCE</scope>
    <source>
        <strain evidence="3">CGMCC 1.15290</strain>
    </source>
</reference>